<proteinExistence type="predicted"/>
<reference evidence="1 2" key="1">
    <citation type="submission" date="2018-01" db="EMBL/GenBank/DDBJ databases">
        <title>Draft genome sequence of Jishengella endophytica.</title>
        <authorList>
            <person name="Sahin N."/>
            <person name="Ay H."/>
            <person name="Saygin H."/>
        </authorList>
    </citation>
    <scope>NUCLEOTIDE SEQUENCE [LARGE SCALE GENOMIC DNA]</scope>
    <source>
        <strain evidence="1 2">DSM 45430</strain>
    </source>
</reference>
<protein>
    <submittedName>
        <fullName evidence="1">Uncharacterized protein</fullName>
    </submittedName>
</protein>
<keyword evidence="2" id="KW-1185">Reference proteome</keyword>
<dbReference type="EMBL" id="POTX01000059">
    <property type="protein sequence ID" value="PZF97493.1"/>
    <property type="molecule type" value="Genomic_DNA"/>
</dbReference>
<dbReference type="Proteomes" id="UP000248627">
    <property type="component" value="Unassembled WGS sequence"/>
</dbReference>
<comment type="caution">
    <text evidence="1">The sequence shown here is derived from an EMBL/GenBank/DDBJ whole genome shotgun (WGS) entry which is preliminary data.</text>
</comment>
<evidence type="ECO:0000313" key="1">
    <source>
        <dbReference type="EMBL" id="PZF97493.1"/>
    </source>
</evidence>
<evidence type="ECO:0000313" key="2">
    <source>
        <dbReference type="Proteomes" id="UP000248627"/>
    </source>
</evidence>
<dbReference type="RefSeq" id="WP_111243264.1">
    <property type="nucleotide sequence ID" value="NZ_AP023358.1"/>
</dbReference>
<sequence length="105" mass="11044">MSENADRPSHVTDRPDEVTDPLLWRLALDVADAHAPAEEGGCVHLICAGAQWPCGPWEQAQRALNLAQGGPADETNAPQGPQRGGWAAATALPTWGPERRSSAAA</sequence>
<dbReference type="OrthoDB" id="3295129at2"/>
<dbReference type="AlphaFoldDB" id="A0A2W2DX99"/>
<accession>A0A2W2DX99</accession>
<organism evidence="1 2">
    <name type="scientific">Micromonospora endophytica</name>
    <dbReference type="NCBI Taxonomy" id="515350"/>
    <lineage>
        <taxon>Bacteria</taxon>
        <taxon>Bacillati</taxon>
        <taxon>Actinomycetota</taxon>
        <taxon>Actinomycetes</taxon>
        <taxon>Micromonosporales</taxon>
        <taxon>Micromonosporaceae</taxon>
        <taxon>Micromonospora</taxon>
    </lineage>
</organism>
<name>A0A2W2DX99_9ACTN</name>
<gene>
    <name evidence="1" type="ORF">C1I93_11570</name>
</gene>